<evidence type="ECO:0000313" key="6">
    <source>
        <dbReference type="Proteomes" id="UP000515312"/>
    </source>
</evidence>
<dbReference type="Proteomes" id="UP000515312">
    <property type="component" value="Chromosome"/>
</dbReference>
<name>A0A7G8BMR8_9BACT</name>
<gene>
    <name evidence="5" type="ORF">H7849_07975</name>
</gene>
<dbReference type="Gene3D" id="1.10.10.60">
    <property type="entry name" value="Homeodomain-like"/>
    <property type="match status" value="2"/>
</dbReference>
<dbReference type="AlphaFoldDB" id="A0A7G8BMR8"/>
<dbReference type="RefSeq" id="WP_186745524.1">
    <property type="nucleotide sequence ID" value="NZ_CP060394.1"/>
</dbReference>
<dbReference type="PANTHER" id="PTHR46796">
    <property type="entry name" value="HTH-TYPE TRANSCRIPTIONAL ACTIVATOR RHAS-RELATED"/>
    <property type="match status" value="1"/>
</dbReference>
<dbReference type="GO" id="GO:0003700">
    <property type="term" value="F:DNA-binding transcription factor activity"/>
    <property type="evidence" value="ECO:0007669"/>
    <property type="project" value="InterPro"/>
</dbReference>
<evidence type="ECO:0000256" key="1">
    <source>
        <dbReference type="ARBA" id="ARBA00023015"/>
    </source>
</evidence>
<proteinExistence type="predicted"/>
<evidence type="ECO:0000259" key="4">
    <source>
        <dbReference type="PROSITE" id="PS01124"/>
    </source>
</evidence>
<dbReference type="KEGG" id="adin:H7849_07975"/>
<dbReference type="PROSITE" id="PS01124">
    <property type="entry name" value="HTH_ARAC_FAMILY_2"/>
    <property type="match status" value="1"/>
</dbReference>
<keyword evidence="3" id="KW-0804">Transcription</keyword>
<dbReference type="InterPro" id="IPR020449">
    <property type="entry name" value="Tscrpt_reg_AraC-type_HTH"/>
</dbReference>
<keyword evidence="2" id="KW-0238">DNA-binding</keyword>
<protein>
    <submittedName>
        <fullName evidence="5">Helix-turn-helix domain-containing protein</fullName>
    </submittedName>
</protein>
<dbReference type="InterPro" id="IPR018062">
    <property type="entry name" value="HTH_AraC-typ_CS"/>
</dbReference>
<dbReference type="PANTHER" id="PTHR46796:SF6">
    <property type="entry name" value="ARAC SUBFAMILY"/>
    <property type="match status" value="1"/>
</dbReference>
<accession>A0A7G8BMR8</accession>
<organism evidence="5 6">
    <name type="scientific">Alloacidobacterium dinghuense</name>
    <dbReference type="NCBI Taxonomy" id="2763107"/>
    <lineage>
        <taxon>Bacteria</taxon>
        <taxon>Pseudomonadati</taxon>
        <taxon>Acidobacteriota</taxon>
        <taxon>Terriglobia</taxon>
        <taxon>Terriglobales</taxon>
        <taxon>Acidobacteriaceae</taxon>
        <taxon>Alloacidobacterium</taxon>
    </lineage>
</organism>
<sequence>MFRPQPGMASMLQIQPRFFDRSIGELAKGRKVELIRHAHLDDTQIARLIESLRADIAAGSPSGSLFAESVAMALSAHIAQQYSTLTTQPERYRGGLSRFRLNRVLEYINAHLSDNLELNVLAEVAGVNMYHFARAFKQSTGETPHQHVLRRRIERAKEFLRDSRSSVIEASARTGFVDQSHFSKVFRRIVGIAPSEFRNNT</sequence>
<dbReference type="GO" id="GO:0043565">
    <property type="term" value="F:sequence-specific DNA binding"/>
    <property type="evidence" value="ECO:0007669"/>
    <property type="project" value="InterPro"/>
</dbReference>
<dbReference type="SMART" id="SM00342">
    <property type="entry name" value="HTH_ARAC"/>
    <property type="match status" value="1"/>
</dbReference>
<dbReference type="InterPro" id="IPR018060">
    <property type="entry name" value="HTH_AraC"/>
</dbReference>
<evidence type="ECO:0000313" key="5">
    <source>
        <dbReference type="EMBL" id="QNI33838.1"/>
    </source>
</evidence>
<dbReference type="InterPro" id="IPR050204">
    <property type="entry name" value="AraC_XylS_family_regulators"/>
</dbReference>
<dbReference type="PRINTS" id="PR00032">
    <property type="entry name" value="HTHARAC"/>
</dbReference>
<evidence type="ECO:0000256" key="2">
    <source>
        <dbReference type="ARBA" id="ARBA00023125"/>
    </source>
</evidence>
<dbReference type="EMBL" id="CP060394">
    <property type="protein sequence ID" value="QNI33838.1"/>
    <property type="molecule type" value="Genomic_DNA"/>
</dbReference>
<keyword evidence="1" id="KW-0805">Transcription regulation</keyword>
<evidence type="ECO:0000256" key="3">
    <source>
        <dbReference type="ARBA" id="ARBA00023163"/>
    </source>
</evidence>
<dbReference type="Pfam" id="PF12833">
    <property type="entry name" value="HTH_18"/>
    <property type="match status" value="1"/>
</dbReference>
<reference evidence="5 6" key="1">
    <citation type="submission" date="2020-08" db="EMBL/GenBank/DDBJ databases">
        <title>Edaphobacter telluris sp. nov. and Acidobacterium dinghuensis sp. nov., two acidobacteria isolated from forest soil.</title>
        <authorList>
            <person name="Fu J."/>
            <person name="Qiu L."/>
        </authorList>
    </citation>
    <scope>NUCLEOTIDE SEQUENCE [LARGE SCALE GENOMIC DNA]</scope>
    <source>
        <strain evidence="5">4Y35</strain>
    </source>
</reference>
<keyword evidence="6" id="KW-1185">Reference proteome</keyword>
<dbReference type="PROSITE" id="PS00041">
    <property type="entry name" value="HTH_ARAC_FAMILY_1"/>
    <property type="match status" value="1"/>
</dbReference>
<feature type="domain" description="HTH araC/xylS-type" evidence="4">
    <location>
        <begin position="102"/>
        <end position="200"/>
    </location>
</feature>
<dbReference type="InterPro" id="IPR009057">
    <property type="entry name" value="Homeodomain-like_sf"/>
</dbReference>
<dbReference type="SUPFAM" id="SSF46689">
    <property type="entry name" value="Homeodomain-like"/>
    <property type="match status" value="2"/>
</dbReference>